<evidence type="ECO:0000313" key="1">
    <source>
        <dbReference type="EMBL" id="KKM86624.1"/>
    </source>
</evidence>
<accession>A0A0F9KW94</accession>
<organism evidence="1">
    <name type="scientific">marine sediment metagenome</name>
    <dbReference type="NCBI Taxonomy" id="412755"/>
    <lineage>
        <taxon>unclassified sequences</taxon>
        <taxon>metagenomes</taxon>
        <taxon>ecological metagenomes</taxon>
    </lineage>
</organism>
<reference evidence="1" key="1">
    <citation type="journal article" date="2015" name="Nature">
        <title>Complex archaea that bridge the gap between prokaryotes and eukaryotes.</title>
        <authorList>
            <person name="Spang A."/>
            <person name="Saw J.H."/>
            <person name="Jorgensen S.L."/>
            <person name="Zaremba-Niedzwiedzka K."/>
            <person name="Martijn J."/>
            <person name="Lind A.E."/>
            <person name="van Eijk R."/>
            <person name="Schleper C."/>
            <person name="Guy L."/>
            <person name="Ettema T.J."/>
        </authorList>
    </citation>
    <scope>NUCLEOTIDE SEQUENCE</scope>
</reference>
<dbReference type="AlphaFoldDB" id="A0A0F9KW94"/>
<comment type="caution">
    <text evidence="1">The sequence shown here is derived from an EMBL/GenBank/DDBJ whole genome shotgun (WGS) entry which is preliminary data.</text>
</comment>
<proteinExistence type="predicted"/>
<sequence>MGSGFRSDPIPEAPLVVGETPRRRVVTPFSGRLSGNDSKPSSESAMVFIRRPDGLMVPITADFPYTNPMQYVGVSDGVSFKNSWVNYGVANRVTSYALDFLGCAFIHGLVKLGTINQEIFFLPELYNDSNGTLVFATVSNSAFARFDHDAAGRVRPLTGSNLWYALSKMMFPTDGRMAWHDVGGGELAFENSWVNYGGAYTGARFAKDALGRVWIQGMVKNGADGVAIFTLPVGYRPTEGVQVLAIVDDNVIGKLQILSDGAVKGFKLGGTGTWTSITMMFNADGAATWREVGDPGEPTFENSWVNYGAPWDTAAFYKDAAGIVHLKGLIKSGTINQAAFTLPVGYRPKANVQVGILSNNAIGRMIISADGLVSATSGNNAWFVIHHSFIAEQ</sequence>
<name>A0A0F9KW94_9ZZZZ</name>
<gene>
    <name evidence="1" type="ORF">LCGC14_1277110</name>
</gene>
<protein>
    <submittedName>
        <fullName evidence="1">Uncharacterized protein</fullName>
    </submittedName>
</protein>
<dbReference type="EMBL" id="LAZR01007224">
    <property type="protein sequence ID" value="KKM86624.1"/>
    <property type="molecule type" value="Genomic_DNA"/>
</dbReference>